<reference evidence="2 3" key="1">
    <citation type="submission" date="2019-11" db="EMBL/GenBank/DDBJ databases">
        <title>Pedobacter sp. HMF7056 Genome sequencing and assembly.</title>
        <authorList>
            <person name="Kang H."/>
            <person name="Kim H."/>
            <person name="Joh K."/>
        </authorList>
    </citation>
    <scope>NUCLEOTIDE SEQUENCE [LARGE SCALE GENOMIC DNA]</scope>
    <source>
        <strain evidence="2 3">HMF7056</strain>
    </source>
</reference>
<evidence type="ECO:0000256" key="1">
    <source>
        <dbReference type="SAM" id="Phobius"/>
    </source>
</evidence>
<dbReference type="AlphaFoldDB" id="A0A7K1Y168"/>
<comment type="caution">
    <text evidence="2">The sequence shown here is derived from an EMBL/GenBank/DDBJ whole genome shotgun (WGS) entry which is preliminary data.</text>
</comment>
<dbReference type="Pfam" id="PF04341">
    <property type="entry name" value="DUF485"/>
    <property type="match status" value="1"/>
</dbReference>
<dbReference type="InterPro" id="IPR007436">
    <property type="entry name" value="DUF485"/>
</dbReference>
<proteinExistence type="predicted"/>
<protein>
    <submittedName>
        <fullName evidence="2">DUF485 domain-containing protein</fullName>
    </submittedName>
</protein>
<dbReference type="Proteomes" id="UP000451233">
    <property type="component" value="Unassembled WGS sequence"/>
</dbReference>
<gene>
    <name evidence="2" type="ORF">GS398_16970</name>
</gene>
<name>A0A7K1Y168_9SPHI</name>
<organism evidence="2 3">
    <name type="scientific">Hufsiella ginkgonis</name>
    <dbReference type="NCBI Taxonomy" id="2695274"/>
    <lineage>
        <taxon>Bacteria</taxon>
        <taxon>Pseudomonadati</taxon>
        <taxon>Bacteroidota</taxon>
        <taxon>Sphingobacteriia</taxon>
        <taxon>Sphingobacteriales</taxon>
        <taxon>Sphingobacteriaceae</taxon>
        <taxon>Hufsiella</taxon>
    </lineage>
</organism>
<accession>A0A7K1Y168</accession>
<feature type="transmembrane region" description="Helical" evidence="1">
    <location>
        <begin position="21"/>
        <end position="42"/>
    </location>
</feature>
<evidence type="ECO:0000313" key="3">
    <source>
        <dbReference type="Proteomes" id="UP000451233"/>
    </source>
</evidence>
<evidence type="ECO:0000313" key="2">
    <source>
        <dbReference type="EMBL" id="MXV16994.1"/>
    </source>
</evidence>
<dbReference type="RefSeq" id="WP_160908005.1">
    <property type="nucleotide sequence ID" value="NZ_WVHS01000004.1"/>
</dbReference>
<keyword evidence="1" id="KW-1133">Transmembrane helix</keyword>
<dbReference type="EMBL" id="WVHS01000004">
    <property type="protein sequence ID" value="MXV16994.1"/>
    <property type="molecule type" value="Genomic_DNA"/>
</dbReference>
<keyword evidence="1" id="KW-0812">Transmembrane</keyword>
<keyword evidence="3" id="KW-1185">Reference proteome</keyword>
<sequence length="94" mass="10562">MHHGPAAELGVDNASAKKSRLGVWFFFVYLFFYAGFVVIGVLNYELLSHEVWGGLNLAIVYGIGLIVFAVLLGVIYNYLCSQYEDSLNREEQKP</sequence>
<keyword evidence="1" id="KW-0472">Membrane</keyword>
<feature type="transmembrane region" description="Helical" evidence="1">
    <location>
        <begin position="54"/>
        <end position="79"/>
    </location>
</feature>